<gene>
    <name evidence="2" type="ORF">ACFSQ6_12155</name>
</gene>
<evidence type="ECO:0000313" key="3">
    <source>
        <dbReference type="Proteomes" id="UP001597418"/>
    </source>
</evidence>
<evidence type="ECO:0000256" key="1">
    <source>
        <dbReference type="SAM" id="SignalP"/>
    </source>
</evidence>
<feature type="chain" id="PRO_5046401525" description="Lipoprotein" evidence="1">
    <location>
        <begin position="23"/>
        <end position="228"/>
    </location>
</feature>
<keyword evidence="3" id="KW-1185">Reference proteome</keyword>
<keyword evidence="1" id="KW-0732">Signal</keyword>
<proteinExistence type="predicted"/>
<evidence type="ECO:0000313" key="2">
    <source>
        <dbReference type="EMBL" id="MFD2744143.1"/>
    </source>
</evidence>
<feature type="signal peptide" evidence="1">
    <location>
        <begin position="1"/>
        <end position="22"/>
    </location>
</feature>
<evidence type="ECO:0008006" key="4">
    <source>
        <dbReference type="Google" id="ProtNLM"/>
    </source>
</evidence>
<dbReference type="RefSeq" id="WP_156472374.1">
    <property type="nucleotide sequence ID" value="NZ_JBHUMB010000014.1"/>
</dbReference>
<accession>A0ABW5UFG7</accession>
<reference evidence="3" key="1">
    <citation type="journal article" date="2019" name="Int. J. Syst. Evol. Microbiol.">
        <title>The Global Catalogue of Microorganisms (GCM) 10K type strain sequencing project: providing services to taxonomists for standard genome sequencing and annotation.</title>
        <authorList>
            <consortium name="The Broad Institute Genomics Platform"/>
            <consortium name="The Broad Institute Genome Sequencing Center for Infectious Disease"/>
            <person name="Wu L."/>
            <person name="Ma J."/>
        </authorList>
    </citation>
    <scope>NUCLEOTIDE SEQUENCE [LARGE SCALE GENOMIC DNA]</scope>
    <source>
        <strain evidence="3">KCTC 42247</strain>
    </source>
</reference>
<protein>
    <recommendedName>
        <fullName evidence="4">Lipoprotein</fullName>
    </recommendedName>
</protein>
<dbReference type="PROSITE" id="PS51257">
    <property type="entry name" value="PROKAR_LIPOPROTEIN"/>
    <property type="match status" value="1"/>
</dbReference>
<sequence>MKRTIGYFVRMLTLLSFTLSLSACFDIVEDVTVHNNGTGFIKATMNMSKSKTKIASLMQLDKVDGMKVPKQADVRREMNNVISILQKTPGISNVQHSLDFNNFVGTLSCEFSSVAALNAFTSALSKRLEVNISGYSNYTFNSGSGVFERRFKPSPEARKKLESLSPESKKSFDNAYYSAIYRFDKPIRSVSNAQAKISSNKKAVMLKVPALQVVEGQINLSNNIQLSN</sequence>
<dbReference type="Proteomes" id="UP001597418">
    <property type="component" value="Unassembled WGS sequence"/>
</dbReference>
<organism evidence="2 3">
    <name type="scientific">Sphingobacterium populi</name>
    <dbReference type="NCBI Taxonomy" id="1812824"/>
    <lineage>
        <taxon>Bacteria</taxon>
        <taxon>Pseudomonadati</taxon>
        <taxon>Bacteroidota</taxon>
        <taxon>Sphingobacteriia</taxon>
        <taxon>Sphingobacteriales</taxon>
        <taxon>Sphingobacteriaceae</taxon>
        <taxon>Sphingobacterium</taxon>
    </lineage>
</organism>
<comment type="caution">
    <text evidence="2">The sequence shown here is derived from an EMBL/GenBank/DDBJ whole genome shotgun (WGS) entry which is preliminary data.</text>
</comment>
<dbReference type="EMBL" id="JBHUMB010000014">
    <property type="protein sequence ID" value="MFD2744143.1"/>
    <property type="molecule type" value="Genomic_DNA"/>
</dbReference>
<name>A0ABW5UFG7_9SPHI</name>